<evidence type="ECO:0000313" key="6">
    <source>
        <dbReference type="EMBL" id="RED47692.1"/>
    </source>
</evidence>
<dbReference type="InterPro" id="IPR009057">
    <property type="entry name" value="Homeodomain-like_sf"/>
</dbReference>
<dbReference type="SMART" id="SM00342">
    <property type="entry name" value="HTH_ARAC"/>
    <property type="match status" value="1"/>
</dbReference>
<evidence type="ECO:0000256" key="1">
    <source>
        <dbReference type="ARBA" id="ARBA00023015"/>
    </source>
</evidence>
<dbReference type="Gene3D" id="1.10.10.60">
    <property type="entry name" value="Homeodomain-like"/>
    <property type="match status" value="2"/>
</dbReference>
<dbReference type="AlphaFoldDB" id="A0A3D9HE01"/>
<keyword evidence="4" id="KW-0804">Transcription</keyword>
<dbReference type="InterPro" id="IPR018062">
    <property type="entry name" value="HTH_AraC-typ_CS"/>
</dbReference>
<dbReference type="SUPFAM" id="SSF51215">
    <property type="entry name" value="Regulatory protein AraC"/>
    <property type="match status" value="1"/>
</dbReference>
<accession>A0A3D9HE01</accession>
<dbReference type="InterPro" id="IPR050204">
    <property type="entry name" value="AraC_XylS_family_regulators"/>
</dbReference>
<evidence type="ECO:0000256" key="3">
    <source>
        <dbReference type="ARBA" id="ARBA00023159"/>
    </source>
</evidence>
<dbReference type="InterPro" id="IPR018060">
    <property type="entry name" value="HTH_AraC"/>
</dbReference>
<dbReference type="InterPro" id="IPR037923">
    <property type="entry name" value="HTH-like"/>
</dbReference>
<organism evidence="6 7">
    <name type="scientific">Aestuariispira insulae</name>
    <dbReference type="NCBI Taxonomy" id="1461337"/>
    <lineage>
        <taxon>Bacteria</taxon>
        <taxon>Pseudomonadati</taxon>
        <taxon>Pseudomonadota</taxon>
        <taxon>Alphaproteobacteria</taxon>
        <taxon>Rhodospirillales</taxon>
        <taxon>Kiloniellaceae</taxon>
        <taxon>Aestuariispira</taxon>
    </lineage>
</organism>
<dbReference type="Pfam" id="PF12833">
    <property type="entry name" value="HTH_18"/>
    <property type="match status" value="1"/>
</dbReference>
<dbReference type="GO" id="GO:0003700">
    <property type="term" value="F:DNA-binding transcription factor activity"/>
    <property type="evidence" value="ECO:0007669"/>
    <property type="project" value="InterPro"/>
</dbReference>
<dbReference type="Pfam" id="PF02311">
    <property type="entry name" value="AraC_binding"/>
    <property type="match status" value="1"/>
</dbReference>
<sequence length="273" mass="31072">MAVTGTMNFWKCPALPFVELREAKESHACFQPHSHDEFSFGMLKGRALYQNMGESQTIGDGTLVTINPGDAHSCNPIGDHWSYRMLFIDAQWIGEWQDSRFDMHGLDYLPFRESASQLPGISRDFQHLFDGLAYETDAFAAECLLLEKLDTVFGSLMKDQPEEPRWRSAAAKLSLAAELLQDRLEENVSLDDLAIATGLSRYHLVRAFKKHYGLTPHGYQLDLRIKQAKKMLVRGARLAETAHGLGFADQAHFQRSFKQRLAVTPRQYQGFFR</sequence>
<evidence type="ECO:0000256" key="2">
    <source>
        <dbReference type="ARBA" id="ARBA00023125"/>
    </source>
</evidence>
<feature type="domain" description="HTH araC/xylS-type" evidence="5">
    <location>
        <begin position="174"/>
        <end position="271"/>
    </location>
</feature>
<dbReference type="EMBL" id="QRDW01000009">
    <property type="protein sequence ID" value="RED47692.1"/>
    <property type="molecule type" value="Genomic_DNA"/>
</dbReference>
<dbReference type="Proteomes" id="UP000256845">
    <property type="component" value="Unassembled WGS sequence"/>
</dbReference>
<keyword evidence="2 6" id="KW-0238">DNA-binding</keyword>
<proteinExistence type="predicted"/>
<reference evidence="6 7" key="1">
    <citation type="submission" date="2018-07" db="EMBL/GenBank/DDBJ databases">
        <title>Genomic Encyclopedia of Type Strains, Phase III (KMG-III): the genomes of soil and plant-associated and newly described type strains.</title>
        <authorList>
            <person name="Whitman W."/>
        </authorList>
    </citation>
    <scope>NUCLEOTIDE SEQUENCE [LARGE SCALE GENOMIC DNA]</scope>
    <source>
        <strain evidence="6 7">CECT 8488</strain>
    </source>
</reference>
<evidence type="ECO:0000259" key="5">
    <source>
        <dbReference type="PROSITE" id="PS01124"/>
    </source>
</evidence>
<dbReference type="PANTHER" id="PTHR46796">
    <property type="entry name" value="HTH-TYPE TRANSCRIPTIONAL ACTIVATOR RHAS-RELATED"/>
    <property type="match status" value="1"/>
</dbReference>
<name>A0A3D9HE01_9PROT</name>
<dbReference type="PROSITE" id="PS00041">
    <property type="entry name" value="HTH_ARAC_FAMILY_1"/>
    <property type="match status" value="1"/>
</dbReference>
<keyword evidence="1" id="KW-0805">Transcription regulation</keyword>
<dbReference type="GO" id="GO:0043565">
    <property type="term" value="F:sequence-specific DNA binding"/>
    <property type="evidence" value="ECO:0007669"/>
    <property type="project" value="InterPro"/>
</dbReference>
<gene>
    <name evidence="6" type="ORF">DFP90_10956</name>
</gene>
<dbReference type="PANTHER" id="PTHR46796:SF2">
    <property type="entry name" value="TRANSCRIPTIONAL REGULATORY PROTEIN"/>
    <property type="match status" value="1"/>
</dbReference>
<protein>
    <submittedName>
        <fullName evidence="6">AraC-like DNA-binding protein</fullName>
    </submittedName>
</protein>
<comment type="caution">
    <text evidence="6">The sequence shown here is derived from an EMBL/GenBank/DDBJ whole genome shotgun (WGS) entry which is preliminary data.</text>
</comment>
<dbReference type="SUPFAM" id="SSF46689">
    <property type="entry name" value="Homeodomain-like"/>
    <property type="match status" value="2"/>
</dbReference>
<dbReference type="PROSITE" id="PS01124">
    <property type="entry name" value="HTH_ARAC_FAMILY_2"/>
    <property type="match status" value="1"/>
</dbReference>
<evidence type="ECO:0000256" key="4">
    <source>
        <dbReference type="ARBA" id="ARBA00023163"/>
    </source>
</evidence>
<evidence type="ECO:0000313" key="7">
    <source>
        <dbReference type="Proteomes" id="UP000256845"/>
    </source>
</evidence>
<keyword evidence="7" id="KW-1185">Reference proteome</keyword>
<dbReference type="InterPro" id="IPR003313">
    <property type="entry name" value="AraC-bd"/>
</dbReference>
<keyword evidence="3" id="KW-0010">Activator</keyword>